<comment type="caution">
    <text evidence="1">The sequence shown here is derived from an EMBL/GenBank/DDBJ whole genome shotgun (WGS) entry which is preliminary data.</text>
</comment>
<gene>
    <name evidence="1" type="ORF">LCGC14_0986220</name>
</gene>
<accession>A0A0F9N768</accession>
<reference evidence="1" key="1">
    <citation type="journal article" date="2015" name="Nature">
        <title>Complex archaea that bridge the gap between prokaryotes and eukaryotes.</title>
        <authorList>
            <person name="Spang A."/>
            <person name="Saw J.H."/>
            <person name="Jorgensen S.L."/>
            <person name="Zaremba-Niedzwiedzka K."/>
            <person name="Martijn J."/>
            <person name="Lind A.E."/>
            <person name="van Eijk R."/>
            <person name="Schleper C."/>
            <person name="Guy L."/>
            <person name="Ettema T.J."/>
        </authorList>
    </citation>
    <scope>NUCLEOTIDE SEQUENCE</scope>
</reference>
<sequence>MSEKLDTVAEPEHPADDMAKAFDQTLPELPTYASIKSTRIIYKTQAGTNQIIALTRENKFHEAIFQGAAATFQTDWFHGLTEGSRRAYSDAIRRFIDWLNATGYESTDINRYDCLKAYEAYCMNQQSQKRSPLEFLTAVMNRALASPGLTDEDFGYLKTLLKVSKPSKGGDVKPYTLTDWFNLPWLRSVLGEQKYLQLESPSRLFLSFRVTIAETLLHLLDVRAEWQEHPITTFEEPACGKNWFRKWNYMILRRFGSFDSAGQPRDAWTELLWLDLVRPSDRKSIKTLLSQSCIESLVSGPWVCGQRIRSWARSPTIFHPDYQHVYSPLEERLMAWLVACEAVQPTDIPKLKTTDYALEFNQSGRLIAMECCYYKGRASSTRQPAILMASDCWTKAQYRYFTGLPVSSPVFQFNVMSEKAMPDIREGFAQQGDISFLWRIWELPSVKRRIDAALRRAGASSIFLDAALALTQGSEPVGIFAKTPESNIGAYRETVARSLPQHIFSLTHVKTTAVHAGSDRYRDGDLINHHSHTSATEKHAYLTDANKDFVNRAGRVTRLVLNDLQNVVYQPSVSAMAAAVNVLELSTRVVEATGSEDIRVHSLDQSIERVQNDDIILVPDTVEQALLFIHTIAEAEARLPQMLAVRPDWVERTLLIRVEWMTRNLARMRSAAEAQKQYADLKPHLPNLFDYLLETVE</sequence>
<protein>
    <submittedName>
        <fullName evidence="1">Uncharacterized protein</fullName>
    </submittedName>
</protein>
<evidence type="ECO:0000313" key="1">
    <source>
        <dbReference type="EMBL" id="KKN15425.1"/>
    </source>
</evidence>
<dbReference type="AlphaFoldDB" id="A0A0F9N768"/>
<organism evidence="1">
    <name type="scientific">marine sediment metagenome</name>
    <dbReference type="NCBI Taxonomy" id="412755"/>
    <lineage>
        <taxon>unclassified sequences</taxon>
        <taxon>metagenomes</taxon>
        <taxon>ecological metagenomes</taxon>
    </lineage>
</organism>
<dbReference type="EMBL" id="LAZR01003714">
    <property type="protein sequence ID" value="KKN15425.1"/>
    <property type="molecule type" value="Genomic_DNA"/>
</dbReference>
<name>A0A0F9N768_9ZZZZ</name>
<proteinExistence type="predicted"/>